<dbReference type="AlphaFoldDB" id="A0A5B7F371"/>
<dbReference type="OrthoDB" id="6499973at2759"/>
<name>A0A5B7F371_PORTR</name>
<dbReference type="EMBL" id="VSRR010004248">
    <property type="protein sequence ID" value="MPC39064.1"/>
    <property type="molecule type" value="Genomic_DNA"/>
</dbReference>
<evidence type="ECO:0000313" key="2">
    <source>
        <dbReference type="EMBL" id="MPC39064.1"/>
    </source>
</evidence>
<keyword evidence="1" id="KW-0472">Membrane</keyword>
<gene>
    <name evidence="2" type="ORF">E2C01_032583</name>
</gene>
<comment type="caution">
    <text evidence="2">The sequence shown here is derived from an EMBL/GenBank/DDBJ whole genome shotgun (WGS) entry which is preliminary data.</text>
</comment>
<keyword evidence="3" id="KW-1185">Reference proteome</keyword>
<proteinExistence type="predicted"/>
<feature type="transmembrane region" description="Helical" evidence="1">
    <location>
        <begin position="101"/>
        <end position="128"/>
    </location>
</feature>
<protein>
    <submittedName>
        <fullName evidence="2">Uncharacterized protein</fullName>
    </submittedName>
</protein>
<evidence type="ECO:0000313" key="3">
    <source>
        <dbReference type="Proteomes" id="UP000324222"/>
    </source>
</evidence>
<feature type="transmembrane region" description="Helical" evidence="1">
    <location>
        <begin position="66"/>
        <end position="95"/>
    </location>
</feature>
<sequence>MRTYSEASCVQRILTFTAIHVAVSYCPNHQSLVNAIVSSGAAISLLMSTSFIFYLNEKYCFRGATLIFSGLCLNMCVAAMITNLASCIFGCGISFTLNTMIIIEIMGTDMLLPVLGLCGLISAVWHIAMGPLQGERDNETPACVA</sequence>
<evidence type="ECO:0000256" key="1">
    <source>
        <dbReference type="SAM" id="Phobius"/>
    </source>
</evidence>
<keyword evidence="1" id="KW-0812">Transmembrane</keyword>
<keyword evidence="1" id="KW-1133">Transmembrane helix</keyword>
<organism evidence="2 3">
    <name type="scientific">Portunus trituberculatus</name>
    <name type="common">Swimming crab</name>
    <name type="synonym">Neptunus trituberculatus</name>
    <dbReference type="NCBI Taxonomy" id="210409"/>
    <lineage>
        <taxon>Eukaryota</taxon>
        <taxon>Metazoa</taxon>
        <taxon>Ecdysozoa</taxon>
        <taxon>Arthropoda</taxon>
        <taxon>Crustacea</taxon>
        <taxon>Multicrustacea</taxon>
        <taxon>Malacostraca</taxon>
        <taxon>Eumalacostraca</taxon>
        <taxon>Eucarida</taxon>
        <taxon>Decapoda</taxon>
        <taxon>Pleocyemata</taxon>
        <taxon>Brachyura</taxon>
        <taxon>Eubrachyura</taxon>
        <taxon>Portunoidea</taxon>
        <taxon>Portunidae</taxon>
        <taxon>Portuninae</taxon>
        <taxon>Portunus</taxon>
    </lineage>
</organism>
<reference evidence="2 3" key="1">
    <citation type="submission" date="2019-05" db="EMBL/GenBank/DDBJ databases">
        <title>Another draft genome of Portunus trituberculatus and its Hox gene families provides insights of decapod evolution.</title>
        <authorList>
            <person name="Jeong J.-H."/>
            <person name="Song I."/>
            <person name="Kim S."/>
            <person name="Choi T."/>
            <person name="Kim D."/>
            <person name="Ryu S."/>
            <person name="Kim W."/>
        </authorList>
    </citation>
    <scope>NUCLEOTIDE SEQUENCE [LARGE SCALE GENOMIC DNA]</scope>
    <source>
        <tissue evidence="2">Muscle</tissue>
    </source>
</reference>
<feature type="transmembrane region" description="Helical" evidence="1">
    <location>
        <begin position="32"/>
        <end position="54"/>
    </location>
</feature>
<dbReference type="Proteomes" id="UP000324222">
    <property type="component" value="Unassembled WGS sequence"/>
</dbReference>
<accession>A0A5B7F371</accession>